<feature type="compositionally biased region" description="Low complexity" evidence="1">
    <location>
        <begin position="10"/>
        <end position="33"/>
    </location>
</feature>
<organism evidence="3 4">
    <name type="scientific">Panicum virgatum</name>
    <name type="common">Blackwell switchgrass</name>
    <dbReference type="NCBI Taxonomy" id="38727"/>
    <lineage>
        <taxon>Eukaryota</taxon>
        <taxon>Viridiplantae</taxon>
        <taxon>Streptophyta</taxon>
        <taxon>Embryophyta</taxon>
        <taxon>Tracheophyta</taxon>
        <taxon>Spermatophyta</taxon>
        <taxon>Magnoliopsida</taxon>
        <taxon>Liliopsida</taxon>
        <taxon>Poales</taxon>
        <taxon>Poaceae</taxon>
        <taxon>PACMAD clade</taxon>
        <taxon>Panicoideae</taxon>
        <taxon>Panicodae</taxon>
        <taxon>Paniceae</taxon>
        <taxon>Panicinae</taxon>
        <taxon>Panicum</taxon>
        <taxon>Panicum sect. Hiantes</taxon>
    </lineage>
</organism>
<proteinExistence type="predicted"/>
<dbReference type="Proteomes" id="UP000823388">
    <property type="component" value="Chromosome 9N"/>
</dbReference>
<evidence type="ECO:0000256" key="1">
    <source>
        <dbReference type="SAM" id="MobiDB-lite"/>
    </source>
</evidence>
<dbReference type="EMBL" id="CM029054">
    <property type="protein sequence ID" value="KAG2538203.1"/>
    <property type="molecule type" value="Genomic_DNA"/>
</dbReference>
<reference evidence="3" key="1">
    <citation type="submission" date="2020-05" db="EMBL/GenBank/DDBJ databases">
        <title>WGS assembly of Panicum virgatum.</title>
        <authorList>
            <person name="Lovell J.T."/>
            <person name="Jenkins J."/>
            <person name="Shu S."/>
            <person name="Juenger T.E."/>
            <person name="Schmutz J."/>
        </authorList>
    </citation>
    <scope>NUCLEOTIDE SEQUENCE</scope>
    <source>
        <strain evidence="3">AP13</strain>
    </source>
</reference>
<feature type="domain" description="DUF7597" evidence="2">
    <location>
        <begin position="61"/>
        <end position="126"/>
    </location>
</feature>
<evidence type="ECO:0000313" key="4">
    <source>
        <dbReference type="Proteomes" id="UP000823388"/>
    </source>
</evidence>
<evidence type="ECO:0000313" key="3">
    <source>
        <dbReference type="EMBL" id="KAG2538203.1"/>
    </source>
</evidence>
<gene>
    <name evidence="3" type="ORF">PVAP13_9NG345100</name>
</gene>
<evidence type="ECO:0000259" key="2">
    <source>
        <dbReference type="Pfam" id="PF24530"/>
    </source>
</evidence>
<dbReference type="InterPro" id="IPR056018">
    <property type="entry name" value="DUF7597"/>
</dbReference>
<keyword evidence="4" id="KW-1185">Reference proteome</keyword>
<accession>A0A8T0MP12</accession>
<dbReference type="Pfam" id="PF24530">
    <property type="entry name" value="DUF7597"/>
    <property type="match status" value="1"/>
</dbReference>
<protein>
    <recommendedName>
        <fullName evidence="2">DUF7597 domain-containing protein</fullName>
    </recommendedName>
</protein>
<comment type="caution">
    <text evidence="3">The sequence shown here is derived from an EMBL/GenBank/DDBJ whole genome shotgun (WGS) entry which is preliminary data.</text>
</comment>
<dbReference type="AlphaFoldDB" id="A0A8T0MP12"/>
<feature type="compositionally biased region" description="Polar residues" evidence="1">
    <location>
        <begin position="34"/>
        <end position="55"/>
    </location>
</feature>
<sequence>MEAGSPPINPDNSAHSSDSSPSIHSNNSPDSSPLGNSPSSAEATEPTKNPTSSLAMVNFACNPQPYLPQGAHVEHGWYRPARSRITLGGEPPRRHEEYAIVVLEPQPNEDEVMDLLRDVVDLFEQDYPPGNYGTSGMEGSLKGTQ</sequence>
<name>A0A8T0MP12_PANVG</name>
<feature type="region of interest" description="Disordered" evidence="1">
    <location>
        <begin position="1"/>
        <end position="56"/>
    </location>
</feature>